<reference evidence="2" key="1">
    <citation type="submission" date="2021-02" db="EMBL/GenBank/DDBJ databases">
        <authorList>
            <person name="Dougan E. K."/>
            <person name="Rhodes N."/>
            <person name="Thang M."/>
            <person name="Chan C."/>
        </authorList>
    </citation>
    <scope>NUCLEOTIDE SEQUENCE</scope>
</reference>
<feature type="region of interest" description="Disordered" evidence="1">
    <location>
        <begin position="1"/>
        <end position="64"/>
    </location>
</feature>
<dbReference type="EMBL" id="CAJNNW010032685">
    <property type="protein sequence ID" value="CAE8714925.1"/>
    <property type="molecule type" value="Genomic_DNA"/>
</dbReference>
<name>A0A813KY91_POLGL</name>
<proteinExistence type="predicted"/>
<accession>A0A813KY91</accession>
<comment type="caution">
    <text evidence="2">The sequence shown here is derived from an EMBL/GenBank/DDBJ whole genome shotgun (WGS) entry which is preliminary data.</text>
</comment>
<dbReference type="AlphaFoldDB" id="A0A813KY91"/>
<dbReference type="Proteomes" id="UP000626109">
    <property type="component" value="Unassembled WGS sequence"/>
</dbReference>
<evidence type="ECO:0000256" key="1">
    <source>
        <dbReference type="SAM" id="MobiDB-lite"/>
    </source>
</evidence>
<evidence type="ECO:0000313" key="2">
    <source>
        <dbReference type="EMBL" id="CAE8714925.1"/>
    </source>
</evidence>
<sequence>MSTSTRPPTSSCSRLPALPPAGPMEFRSTSQEPSTSNRTSTQLPKQTLVLSPKKEMGTTSSENARKEVVLRDLSEGLRMTLLGDPVPQVPRSIRLSEPIPVYPLPDMEQTMKVYKHYCHLLSEEGETPVIPASEAGLGGCTDDLELLGISWPSVQNWAQHLEDLAEDFRFRSVAAALNRALNLWRRNQASPSQRKNGVSLAMLIQWIWPSVTPDHIANMMTWICMMELDKFRQTTPRVIEPQDRRILESIFERMDVHKKGSVSPEDIAGGKDMSVTDRLKNIVDADTVKAVIGHNRIGLVPFLELMCENAFRGHDRATQVLLSDGRKLVQQDRKATGLTIWVFDQMTPDEEQPRRLADAFEAEALRWRLIAAEAKALAQMQLCQDEPLEDHDIEDDPDLCETDQQIG</sequence>
<feature type="compositionally biased region" description="Polar residues" evidence="1">
    <location>
        <begin position="27"/>
        <end position="49"/>
    </location>
</feature>
<evidence type="ECO:0000313" key="3">
    <source>
        <dbReference type="Proteomes" id="UP000626109"/>
    </source>
</evidence>
<gene>
    <name evidence="2" type="ORF">PGLA2088_LOCUS38272</name>
</gene>
<feature type="compositionally biased region" description="Low complexity" evidence="1">
    <location>
        <begin position="1"/>
        <end position="14"/>
    </location>
</feature>
<organism evidence="2 3">
    <name type="scientific">Polarella glacialis</name>
    <name type="common">Dinoflagellate</name>
    <dbReference type="NCBI Taxonomy" id="89957"/>
    <lineage>
        <taxon>Eukaryota</taxon>
        <taxon>Sar</taxon>
        <taxon>Alveolata</taxon>
        <taxon>Dinophyceae</taxon>
        <taxon>Suessiales</taxon>
        <taxon>Suessiaceae</taxon>
        <taxon>Polarella</taxon>
    </lineage>
</organism>
<protein>
    <submittedName>
        <fullName evidence="2">Uncharacterized protein</fullName>
    </submittedName>
</protein>